<dbReference type="Proteomes" id="UP001285441">
    <property type="component" value="Unassembled WGS sequence"/>
</dbReference>
<dbReference type="InterPro" id="IPR001878">
    <property type="entry name" value="Znf_CCHC"/>
</dbReference>
<keyword evidence="1" id="KW-0863">Zinc-finger</keyword>
<dbReference type="SUPFAM" id="SSF57756">
    <property type="entry name" value="Retrovirus zinc finger-like domains"/>
    <property type="match status" value="1"/>
</dbReference>
<comment type="caution">
    <text evidence="3">The sequence shown here is derived from an EMBL/GenBank/DDBJ whole genome shotgun (WGS) entry which is preliminary data.</text>
</comment>
<evidence type="ECO:0000256" key="1">
    <source>
        <dbReference type="PROSITE-ProRule" id="PRU00047"/>
    </source>
</evidence>
<dbReference type="Pfam" id="PF00098">
    <property type="entry name" value="zf-CCHC"/>
    <property type="match status" value="1"/>
</dbReference>
<keyword evidence="1" id="KW-0479">Metal-binding</keyword>
<keyword evidence="1" id="KW-0862">Zinc</keyword>
<dbReference type="GO" id="GO:0003676">
    <property type="term" value="F:nucleic acid binding"/>
    <property type="evidence" value="ECO:0007669"/>
    <property type="project" value="InterPro"/>
</dbReference>
<dbReference type="AlphaFoldDB" id="A0AAE0KKX2"/>
<evidence type="ECO:0000259" key="2">
    <source>
        <dbReference type="PROSITE" id="PS50158"/>
    </source>
</evidence>
<protein>
    <recommendedName>
        <fullName evidence="2">CCHC-type domain-containing protein</fullName>
    </recommendedName>
</protein>
<evidence type="ECO:0000313" key="3">
    <source>
        <dbReference type="EMBL" id="KAK3378130.1"/>
    </source>
</evidence>
<evidence type="ECO:0000313" key="4">
    <source>
        <dbReference type="Proteomes" id="UP001285441"/>
    </source>
</evidence>
<dbReference type="InterPro" id="IPR036875">
    <property type="entry name" value="Znf_CCHC_sf"/>
</dbReference>
<name>A0AAE0KKX2_9PEZI</name>
<gene>
    <name evidence="3" type="ORF">B0H63DRAFT_237485</name>
</gene>
<dbReference type="SMART" id="SM00343">
    <property type="entry name" value="ZnF_C2HC"/>
    <property type="match status" value="1"/>
</dbReference>
<sequence>MDYSGGNQGGAPQGGRACFTCGETTHQARDCPSKGAAKCLTATLAELRDTSAVTARPDLRTVVRPRPATGAASPATSLATALPPAAVVVAATASPLLSATSAARLDTLPGTAPRPVATHTVAAVVMVASRAAAPVALARRPATLAAVSAICLATV</sequence>
<accession>A0AAE0KKX2</accession>
<reference evidence="3" key="2">
    <citation type="submission" date="2023-06" db="EMBL/GenBank/DDBJ databases">
        <authorList>
            <consortium name="Lawrence Berkeley National Laboratory"/>
            <person name="Haridas S."/>
            <person name="Hensen N."/>
            <person name="Bonometti L."/>
            <person name="Westerberg I."/>
            <person name="Brannstrom I.O."/>
            <person name="Guillou S."/>
            <person name="Cros-Aarteil S."/>
            <person name="Calhoun S."/>
            <person name="Kuo A."/>
            <person name="Mondo S."/>
            <person name="Pangilinan J."/>
            <person name="Riley R."/>
            <person name="LaButti K."/>
            <person name="Andreopoulos B."/>
            <person name="Lipzen A."/>
            <person name="Chen C."/>
            <person name="Yanf M."/>
            <person name="Daum C."/>
            <person name="Ng V."/>
            <person name="Clum A."/>
            <person name="Steindorff A."/>
            <person name="Ohm R."/>
            <person name="Martin F."/>
            <person name="Silar P."/>
            <person name="Natvig D."/>
            <person name="Lalanne C."/>
            <person name="Gautier V."/>
            <person name="Ament-velasquez S.L."/>
            <person name="Kruys A."/>
            <person name="Hutchinson M.I."/>
            <person name="Powell A.J."/>
            <person name="Barry K."/>
            <person name="Miller A.N."/>
            <person name="Grigoriev I.V."/>
            <person name="Debuchy R."/>
            <person name="Gladieux P."/>
            <person name="Thoren M.H."/>
            <person name="Johannesson H."/>
        </authorList>
    </citation>
    <scope>NUCLEOTIDE SEQUENCE</scope>
    <source>
        <strain evidence="3">CBS 232.78</strain>
    </source>
</reference>
<organism evidence="3 4">
    <name type="scientific">Podospora didyma</name>
    <dbReference type="NCBI Taxonomy" id="330526"/>
    <lineage>
        <taxon>Eukaryota</taxon>
        <taxon>Fungi</taxon>
        <taxon>Dikarya</taxon>
        <taxon>Ascomycota</taxon>
        <taxon>Pezizomycotina</taxon>
        <taxon>Sordariomycetes</taxon>
        <taxon>Sordariomycetidae</taxon>
        <taxon>Sordariales</taxon>
        <taxon>Podosporaceae</taxon>
        <taxon>Podospora</taxon>
    </lineage>
</organism>
<keyword evidence="4" id="KW-1185">Reference proteome</keyword>
<reference evidence="3" key="1">
    <citation type="journal article" date="2023" name="Mol. Phylogenet. Evol.">
        <title>Genome-scale phylogeny and comparative genomics of the fungal order Sordariales.</title>
        <authorList>
            <person name="Hensen N."/>
            <person name="Bonometti L."/>
            <person name="Westerberg I."/>
            <person name="Brannstrom I.O."/>
            <person name="Guillou S."/>
            <person name="Cros-Aarteil S."/>
            <person name="Calhoun S."/>
            <person name="Haridas S."/>
            <person name="Kuo A."/>
            <person name="Mondo S."/>
            <person name="Pangilinan J."/>
            <person name="Riley R."/>
            <person name="LaButti K."/>
            <person name="Andreopoulos B."/>
            <person name="Lipzen A."/>
            <person name="Chen C."/>
            <person name="Yan M."/>
            <person name="Daum C."/>
            <person name="Ng V."/>
            <person name="Clum A."/>
            <person name="Steindorff A."/>
            <person name="Ohm R.A."/>
            <person name="Martin F."/>
            <person name="Silar P."/>
            <person name="Natvig D.O."/>
            <person name="Lalanne C."/>
            <person name="Gautier V."/>
            <person name="Ament-Velasquez S.L."/>
            <person name="Kruys A."/>
            <person name="Hutchinson M.I."/>
            <person name="Powell A.J."/>
            <person name="Barry K."/>
            <person name="Miller A.N."/>
            <person name="Grigoriev I.V."/>
            <person name="Debuchy R."/>
            <person name="Gladieux P."/>
            <person name="Hiltunen Thoren M."/>
            <person name="Johannesson H."/>
        </authorList>
    </citation>
    <scope>NUCLEOTIDE SEQUENCE</scope>
    <source>
        <strain evidence="3">CBS 232.78</strain>
    </source>
</reference>
<dbReference type="GO" id="GO:0008270">
    <property type="term" value="F:zinc ion binding"/>
    <property type="evidence" value="ECO:0007669"/>
    <property type="project" value="UniProtKB-KW"/>
</dbReference>
<dbReference type="Gene3D" id="4.10.60.10">
    <property type="entry name" value="Zinc finger, CCHC-type"/>
    <property type="match status" value="1"/>
</dbReference>
<dbReference type="EMBL" id="JAULSW010000006">
    <property type="protein sequence ID" value="KAK3378130.1"/>
    <property type="molecule type" value="Genomic_DNA"/>
</dbReference>
<proteinExistence type="predicted"/>
<feature type="domain" description="CCHC-type" evidence="2">
    <location>
        <begin position="18"/>
        <end position="33"/>
    </location>
</feature>
<dbReference type="PROSITE" id="PS50158">
    <property type="entry name" value="ZF_CCHC"/>
    <property type="match status" value="1"/>
</dbReference>